<organism evidence="3 4">
    <name type="scientific">Triticum aestivum</name>
    <name type="common">Wheat</name>
    <dbReference type="NCBI Taxonomy" id="4565"/>
    <lineage>
        <taxon>Eukaryota</taxon>
        <taxon>Viridiplantae</taxon>
        <taxon>Streptophyta</taxon>
        <taxon>Embryophyta</taxon>
        <taxon>Tracheophyta</taxon>
        <taxon>Spermatophyta</taxon>
        <taxon>Magnoliopsida</taxon>
        <taxon>Liliopsida</taxon>
        <taxon>Poales</taxon>
        <taxon>Poaceae</taxon>
        <taxon>BOP clade</taxon>
        <taxon>Pooideae</taxon>
        <taxon>Triticodae</taxon>
        <taxon>Triticeae</taxon>
        <taxon>Triticinae</taxon>
        <taxon>Triticum</taxon>
    </lineage>
</organism>
<evidence type="ECO:0000259" key="2">
    <source>
        <dbReference type="Pfam" id="PF25884"/>
    </source>
</evidence>
<dbReference type="InterPro" id="IPR018289">
    <property type="entry name" value="MULE_transposase_dom"/>
</dbReference>
<protein>
    <submittedName>
        <fullName evidence="3">Uncharacterized protein</fullName>
    </submittedName>
</protein>
<feature type="domain" description="MULE transposase" evidence="1">
    <location>
        <begin position="22"/>
        <end position="110"/>
    </location>
</feature>
<dbReference type="PANTHER" id="PTHR33976:SF8">
    <property type="entry name" value="OS07G0645000 PROTEIN"/>
    <property type="match status" value="1"/>
</dbReference>
<dbReference type="Pfam" id="PF25884">
    <property type="entry name" value="At5g19230"/>
    <property type="match status" value="1"/>
</dbReference>
<name>A0A7H4LQX8_WHEAT</name>
<dbReference type="InterPro" id="IPR045285">
    <property type="entry name" value="At5g19230-like"/>
</dbReference>
<dbReference type="Pfam" id="PF10551">
    <property type="entry name" value="MULE"/>
    <property type="match status" value="1"/>
</dbReference>
<sequence>MFRRSFWAFGASIEAYRHCKPVLSVDRTFLSGKVRGVLLVTPTLCQQKRSVLSDADNQLVPLAFGLVKREDNSNWEWFPTLLQVHVLGADRSPCIISDRHPGIINAVRVQLEGDDNQLLKGINSYRASLKVPALTENSNADCLAEQLAKKFKGQECTNTTGANTVPGTEPQFPDYPQFLDRCHLNASVTEDGQVMPACVPGLVADIVLTNYTKSQHNRFLNDTKYSGIGIANEGDWVVVVLSTSTDSGDYSPAPPGSNWAPSVQPFSWMIVSLISFLLDPVDTTVQ</sequence>
<evidence type="ECO:0000259" key="1">
    <source>
        <dbReference type="Pfam" id="PF10551"/>
    </source>
</evidence>
<gene>
    <name evidence="3" type="ORF">CAMPLR22A2D_LOCUS5651</name>
</gene>
<dbReference type="InterPro" id="IPR059083">
    <property type="entry name" value="At5g19230_dom"/>
</dbReference>
<evidence type="ECO:0000313" key="3">
    <source>
        <dbReference type="EMBL" id="SPT21017.1"/>
    </source>
</evidence>
<dbReference type="EMBL" id="LS480641">
    <property type="protein sequence ID" value="SPT21017.1"/>
    <property type="molecule type" value="Genomic_DNA"/>
</dbReference>
<dbReference type="Proteomes" id="UP000280104">
    <property type="component" value="Chromosome II"/>
</dbReference>
<dbReference type="PANTHER" id="PTHR33976">
    <property type="entry name" value="OS07G0645000 PROTEIN"/>
    <property type="match status" value="1"/>
</dbReference>
<feature type="domain" description="Uncharacterized GPI-anchored protein At5g19230-like" evidence="2">
    <location>
        <begin position="116"/>
        <end position="241"/>
    </location>
</feature>
<dbReference type="AlphaFoldDB" id="A0A7H4LQX8"/>
<accession>A0A7H4LQX8</accession>
<reference evidence="3 4" key="1">
    <citation type="submission" date="2018-05" db="EMBL/GenBank/DDBJ databases">
        <authorList>
            <person name="Thind KAUR A."/>
        </authorList>
    </citation>
    <scope>NUCLEOTIDE SEQUENCE [LARGE SCALE GENOMIC DNA]</scope>
</reference>
<evidence type="ECO:0000313" key="4">
    <source>
        <dbReference type="Proteomes" id="UP000280104"/>
    </source>
</evidence>
<proteinExistence type="predicted"/>